<evidence type="ECO:0000256" key="1">
    <source>
        <dbReference type="SAM" id="Phobius"/>
    </source>
</evidence>
<keyword evidence="1" id="KW-0472">Membrane</keyword>
<accession>A0A0P0VW00</accession>
<reference evidence="2 3" key="2">
    <citation type="journal article" date="2013" name="Plant Cell Physiol.">
        <title>Rice Annotation Project Database (RAP-DB): an integrative and interactive database for rice genomics.</title>
        <authorList>
            <person name="Sakai H."/>
            <person name="Lee S.S."/>
            <person name="Tanaka T."/>
            <person name="Numa H."/>
            <person name="Kim J."/>
            <person name="Kawahara Y."/>
            <person name="Wakimoto H."/>
            <person name="Yang C.C."/>
            <person name="Iwamoto M."/>
            <person name="Abe T."/>
            <person name="Yamada Y."/>
            <person name="Muto A."/>
            <person name="Inokuchi H."/>
            <person name="Ikemura T."/>
            <person name="Matsumoto T."/>
            <person name="Sasaki T."/>
            <person name="Itoh T."/>
        </authorList>
    </citation>
    <scope>NUCLEOTIDE SEQUENCE [LARGE SCALE GENOMIC DNA]</scope>
    <source>
        <strain evidence="3">cv. Nipponbare</strain>
    </source>
</reference>
<dbReference type="PaxDb" id="39947-A0A0P0VW00"/>
<protein>
    <submittedName>
        <fullName evidence="2">Os03g0269800 protein</fullName>
    </submittedName>
</protein>
<keyword evidence="1" id="KW-1133">Transmembrane helix</keyword>
<evidence type="ECO:0000313" key="3">
    <source>
        <dbReference type="Proteomes" id="UP000059680"/>
    </source>
</evidence>
<dbReference type="EMBL" id="AP014959">
    <property type="protein sequence ID" value="BAS83461.1"/>
    <property type="molecule type" value="Genomic_DNA"/>
</dbReference>
<evidence type="ECO:0000313" key="2">
    <source>
        <dbReference type="EMBL" id="BAS83461.1"/>
    </source>
</evidence>
<keyword evidence="1" id="KW-0812">Transmembrane</keyword>
<reference evidence="2 3" key="3">
    <citation type="journal article" date="2013" name="Rice">
        <title>Improvement of the Oryza sativa Nipponbare reference genome using next generation sequence and optical map data.</title>
        <authorList>
            <person name="Kawahara Y."/>
            <person name="de la Bastide M."/>
            <person name="Hamilton J.P."/>
            <person name="Kanamori H."/>
            <person name="McCombie W.R."/>
            <person name="Ouyang S."/>
            <person name="Schwartz D.C."/>
            <person name="Tanaka T."/>
            <person name="Wu J."/>
            <person name="Zhou S."/>
            <person name="Childs K.L."/>
            <person name="Davidson R.M."/>
            <person name="Lin H."/>
            <person name="Quesada-Ocampo L."/>
            <person name="Vaillancourt B."/>
            <person name="Sakai H."/>
            <person name="Lee S.S."/>
            <person name="Kim J."/>
            <person name="Numa H."/>
            <person name="Itoh T."/>
            <person name="Buell C.R."/>
            <person name="Matsumoto T."/>
        </authorList>
    </citation>
    <scope>NUCLEOTIDE SEQUENCE [LARGE SCALE GENOMIC DNA]</scope>
    <source>
        <strain evidence="3">cv. Nipponbare</strain>
    </source>
</reference>
<feature type="transmembrane region" description="Helical" evidence="1">
    <location>
        <begin position="29"/>
        <end position="52"/>
    </location>
</feature>
<sequence length="136" mass="13414">MAARTDPAVDAQHGEDAFMMKATTMTRMIGMASATTATAVLIAMAAMTAIRAGAAGVVVVGGLAMTTRDPGAAMTAMMIVMTEAGISAVAGMIGGEATTTTAVNARAPRVAGTGEAPTVAAAARGARLIRSTTRAN</sequence>
<dbReference type="InParanoid" id="A0A0P0VW00"/>
<gene>
    <name evidence="2" type="ordered locus">Os03g0269800</name>
    <name evidence="2" type="ORF">OSNPB_030269800</name>
</gene>
<reference evidence="3" key="1">
    <citation type="journal article" date="2005" name="Nature">
        <title>The map-based sequence of the rice genome.</title>
        <authorList>
            <consortium name="International rice genome sequencing project (IRGSP)"/>
            <person name="Matsumoto T."/>
            <person name="Wu J."/>
            <person name="Kanamori H."/>
            <person name="Katayose Y."/>
            <person name="Fujisawa M."/>
            <person name="Namiki N."/>
            <person name="Mizuno H."/>
            <person name="Yamamoto K."/>
            <person name="Antonio B.A."/>
            <person name="Baba T."/>
            <person name="Sakata K."/>
            <person name="Nagamura Y."/>
            <person name="Aoki H."/>
            <person name="Arikawa K."/>
            <person name="Arita K."/>
            <person name="Bito T."/>
            <person name="Chiden Y."/>
            <person name="Fujitsuka N."/>
            <person name="Fukunaka R."/>
            <person name="Hamada M."/>
            <person name="Harada C."/>
            <person name="Hayashi A."/>
            <person name="Hijishita S."/>
            <person name="Honda M."/>
            <person name="Hosokawa S."/>
            <person name="Ichikawa Y."/>
            <person name="Idonuma A."/>
            <person name="Iijima M."/>
            <person name="Ikeda M."/>
            <person name="Ikeno M."/>
            <person name="Ito K."/>
            <person name="Ito S."/>
            <person name="Ito T."/>
            <person name="Ito Y."/>
            <person name="Ito Y."/>
            <person name="Iwabuchi A."/>
            <person name="Kamiya K."/>
            <person name="Karasawa W."/>
            <person name="Kurita K."/>
            <person name="Katagiri S."/>
            <person name="Kikuta A."/>
            <person name="Kobayashi H."/>
            <person name="Kobayashi N."/>
            <person name="Machita K."/>
            <person name="Maehara T."/>
            <person name="Masukawa M."/>
            <person name="Mizubayashi T."/>
            <person name="Mukai Y."/>
            <person name="Nagasaki H."/>
            <person name="Nagata Y."/>
            <person name="Naito S."/>
            <person name="Nakashima M."/>
            <person name="Nakama Y."/>
            <person name="Nakamichi Y."/>
            <person name="Nakamura M."/>
            <person name="Meguro A."/>
            <person name="Negishi M."/>
            <person name="Ohta I."/>
            <person name="Ohta T."/>
            <person name="Okamoto M."/>
            <person name="Ono N."/>
            <person name="Saji S."/>
            <person name="Sakaguchi M."/>
            <person name="Sakai K."/>
            <person name="Shibata M."/>
            <person name="Shimokawa T."/>
            <person name="Song J."/>
            <person name="Takazaki Y."/>
            <person name="Terasawa K."/>
            <person name="Tsugane M."/>
            <person name="Tsuji K."/>
            <person name="Ueda S."/>
            <person name="Waki K."/>
            <person name="Yamagata H."/>
            <person name="Yamamoto M."/>
            <person name="Yamamoto S."/>
            <person name="Yamane H."/>
            <person name="Yoshiki S."/>
            <person name="Yoshihara R."/>
            <person name="Yukawa K."/>
            <person name="Zhong H."/>
            <person name="Yano M."/>
            <person name="Yuan Q."/>
            <person name="Ouyang S."/>
            <person name="Liu J."/>
            <person name="Jones K.M."/>
            <person name="Gansberger K."/>
            <person name="Moffat K."/>
            <person name="Hill J."/>
            <person name="Bera J."/>
            <person name="Fadrosh D."/>
            <person name="Jin S."/>
            <person name="Johri S."/>
            <person name="Kim M."/>
            <person name="Overton L."/>
            <person name="Reardon M."/>
            <person name="Tsitrin T."/>
            <person name="Vuong H."/>
            <person name="Weaver B."/>
            <person name="Ciecko A."/>
            <person name="Tallon L."/>
            <person name="Jackson J."/>
            <person name="Pai G."/>
            <person name="Aken S.V."/>
            <person name="Utterback T."/>
            <person name="Reidmuller S."/>
            <person name="Feldblyum T."/>
            <person name="Hsiao J."/>
            <person name="Zismann V."/>
            <person name="Iobst S."/>
            <person name="de Vazeille A.R."/>
            <person name="Buell C.R."/>
            <person name="Ying K."/>
            <person name="Li Y."/>
            <person name="Lu T."/>
            <person name="Huang Y."/>
            <person name="Zhao Q."/>
            <person name="Feng Q."/>
            <person name="Zhang L."/>
            <person name="Zhu J."/>
            <person name="Weng Q."/>
            <person name="Mu J."/>
            <person name="Lu Y."/>
            <person name="Fan D."/>
            <person name="Liu Y."/>
            <person name="Guan J."/>
            <person name="Zhang Y."/>
            <person name="Yu S."/>
            <person name="Liu X."/>
            <person name="Zhang Y."/>
            <person name="Hong G."/>
            <person name="Han B."/>
            <person name="Choisne N."/>
            <person name="Demange N."/>
            <person name="Orjeda G."/>
            <person name="Samain S."/>
            <person name="Cattolico L."/>
            <person name="Pelletier E."/>
            <person name="Couloux A."/>
            <person name="Segurens B."/>
            <person name="Wincker P."/>
            <person name="D'Hont A."/>
            <person name="Scarpelli C."/>
            <person name="Weissenbach J."/>
            <person name="Salanoubat M."/>
            <person name="Quetier F."/>
            <person name="Yu Y."/>
            <person name="Kim H.R."/>
            <person name="Rambo T."/>
            <person name="Currie J."/>
            <person name="Collura K."/>
            <person name="Luo M."/>
            <person name="Yang T."/>
            <person name="Ammiraju J.S.S."/>
            <person name="Engler F."/>
            <person name="Soderlund C."/>
            <person name="Wing R.A."/>
            <person name="Palmer L.E."/>
            <person name="de la Bastide M."/>
            <person name="Spiegel L."/>
            <person name="Nascimento L."/>
            <person name="Zutavern T."/>
            <person name="O'Shaughnessy A."/>
            <person name="Dike S."/>
            <person name="Dedhia N."/>
            <person name="Preston R."/>
            <person name="Balija V."/>
            <person name="McCombie W.R."/>
            <person name="Chow T."/>
            <person name="Chen H."/>
            <person name="Chung M."/>
            <person name="Chen C."/>
            <person name="Shaw J."/>
            <person name="Wu H."/>
            <person name="Hsiao K."/>
            <person name="Chao Y."/>
            <person name="Chu M."/>
            <person name="Cheng C."/>
            <person name="Hour A."/>
            <person name="Lee P."/>
            <person name="Lin S."/>
            <person name="Lin Y."/>
            <person name="Liou J."/>
            <person name="Liu S."/>
            <person name="Hsing Y."/>
            <person name="Raghuvanshi S."/>
            <person name="Mohanty A."/>
            <person name="Bharti A.K."/>
            <person name="Gaur A."/>
            <person name="Gupta V."/>
            <person name="Kumar D."/>
            <person name="Ravi V."/>
            <person name="Vij S."/>
            <person name="Kapur A."/>
            <person name="Khurana P."/>
            <person name="Khurana P."/>
            <person name="Khurana J.P."/>
            <person name="Tyagi A.K."/>
            <person name="Gaikwad K."/>
            <person name="Singh A."/>
            <person name="Dalal V."/>
            <person name="Srivastava S."/>
            <person name="Dixit A."/>
            <person name="Pal A.K."/>
            <person name="Ghazi I.A."/>
            <person name="Yadav M."/>
            <person name="Pandit A."/>
            <person name="Bhargava A."/>
            <person name="Sureshbabu K."/>
            <person name="Batra K."/>
            <person name="Sharma T.R."/>
            <person name="Mohapatra T."/>
            <person name="Singh N.K."/>
            <person name="Messing J."/>
            <person name="Nelson A.B."/>
            <person name="Fuks G."/>
            <person name="Kavchok S."/>
            <person name="Keizer G."/>
            <person name="Linton E."/>
            <person name="Llaca V."/>
            <person name="Song R."/>
            <person name="Tanyolac B."/>
            <person name="Young S."/>
            <person name="Ho-Il K."/>
            <person name="Hahn J.H."/>
            <person name="Sangsakoo G."/>
            <person name="Vanavichit A."/>
            <person name="de Mattos Luiz.A.T."/>
            <person name="Zimmer P.D."/>
            <person name="Malone G."/>
            <person name="Dellagostin O."/>
            <person name="de Oliveira A.C."/>
            <person name="Bevan M."/>
            <person name="Bancroft I."/>
            <person name="Minx P."/>
            <person name="Cordum H."/>
            <person name="Wilson R."/>
            <person name="Cheng Z."/>
            <person name="Jin W."/>
            <person name="Jiang J."/>
            <person name="Leong S.A."/>
            <person name="Iwama H."/>
            <person name="Gojobori T."/>
            <person name="Itoh T."/>
            <person name="Niimura Y."/>
            <person name="Fujii Y."/>
            <person name="Habara T."/>
            <person name="Sakai H."/>
            <person name="Sato Y."/>
            <person name="Wilson G."/>
            <person name="Kumar K."/>
            <person name="McCouch S."/>
            <person name="Juretic N."/>
            <person name="Hoen D."/>
            <person name="Wright S."/>
            <person name="Bruskiewich R."/>
            <person name="Bureau T."/>
            <person name="Miyao A."/>
            <person name="Hirochika H."/>
            <person name="Nishikawa T."/>
            <person name="Kadowaki K."/>
            <person name="Sugiura M."/>
            <person name="Burr B."/>
            <person name="Sasaki T."/>
        </authorList>
    </citation>
    <scope>NUCLEOTIDE SEQUENCE [LARGE SCALE GENOMIC DNA]</scope>
    <source>
        <strain evidence="3">cv. Nipponbare</strain>
    </source>
</reference>
<feature type="transmembrane region" description="Helical" evidence="1">
    <location>
        <begin position="72"/>
        <end position="93"/>
    </location>
</feature>
<dbReference type="Proteomes" id="UP000059680">
    <property type="component" value="Chromosome 3"/>
</dbReference>
<keyword evidence="3" id="KW-1185">Reference proteome</keyword>
<dbReference type="AlphaFoldDB" id="A0A0P0VW00"/>
<organism evidence="2 3">
    <name type="scientific">Oryza sativa subsp. japonica</name>
    <name type="common">Rice</name>
    <dbReference type="NCBI Taxonomy" id="39947"/>
    <lineage>
        <taxon>Eukaryota</taxon>
        <taxon>Viridiplantae</taxon>
        <taxon>Streptophyta</taxon>
        <taxon>Embryophyta</taxon>
        <taxon>Tracheophyta</taxon>
        <taxon>Spermatophyta</taxon>
        <taxon>Magnoliopsida</taxon>
        <taxon>Liliopsida</taxon>
        <taxon>Poales</taxon>
        <taxon>Poaceae</taxon>
        <taxon>BOP clade</taxon>
        <taxon>Oryzoideae</taxon>
        <taxon>Oryzeae</taxon>
        <taxon>Oryzinae</taxon>
        <taxon>Oryza</taxon>
        <taxon>Oryza sativa</taxon>
    </lineage>
</organism>
<name>A0A0P0VW00_ORYSJ</name>
<proteinExistence type="predicted"/>